<proteinExistence type="predicted"/>
<organism evidence="2 3">
    <name type="scientific">Lottia gigantea</name>
    <name type="common">Giant owl limpet</name>
    <dbReference type="NCBI Taxonomy" id="225164"/>
    <lineage>
        <taxon>Eukaryota</taxon>
        <taxon>Metazoa</taxon>
        <taxon>Spiralia</taxon>
        <taxon>Lophotrochozoa</taxon>
        <taxon>Mollusca</taxon>
        <taxon>Gastropoda</taxon>
        <taxon>Patellogastropoda</taxon>
        <taxon>Lottioidea</taxon>
        <taxon>Lottiidae</taxon>
        <taxon>Lottia</taxon>
    </lineage>
</organism>
<dbReference type="CTD" id="20236313"/>
<dbReference type="Pfam" id="PF03171">
    <property type="entry name" value="2OG-FeII_Oxy"/>
    <property type="match status" value="1"/>
</dbReference>
<feature type="domain" description="Isopenicillin N synthase-like Fe(2+) 2OG dioxygenase" evidence="1">
    <location>
        <begin position="404"/>
        <end position="465"/>
    </location>
</feature>
<keyword evidence="3" id="KW-1185">Reference proteome</keyword>
<dbReference type="RefSeq" id="XP_009062001.1">
    <property type="nucleotide sequence ID" value="XM_009063753.1"/>
</dbReference>
<evidence type="ECO:0000259" key="1">
    <source>
        <dbReference type="Pfam" id="PF03171"/>
    </source>
</evidence>
<reference evidence="2 3" key="1">
    <citation type="journal article" date="2013" name="Nature">
        <title>Insights into bilaterian evolution from three spiralian genomes.</title>
        <authorList>
            <person name="Simakov O."/>
            <person name="Marletaz F."/>
            <person name="Cho S.J."/>
            <person name="Edsinger-Gonzales E."/>
            <person name="Havlak P."/>
            <person name="Hellsten U."/>
            <person name="Kuo D.H."/>
            <person name="Larsson T."/>
            <person name="Lv J."/>
            <person name="Arendt D."/>
            <person name="Savage R."/>
            <person name="Osoegawa K."/>
            <person name="de Jong P."/>
            <person name="Grimwood J."/>
            <person name="Chapman J.A."/>
            <person name="Shapiro H."/>
            <person name="Aerts A."/>
            <person name="Otillar R.P."/>
            <person name="Terry A.Y."/>
            <person name="Boore J.L."/>
            <person name="Grigoriev I.V."/>
            <person name="Lindberg D.R."/>
            <person name="Seaver E.C."/>
            <person name="Weisblat D.A."/>
            <person name="Putnam N.H."/>
            <person name="Rokhsar D.S."/>
        </authorList>
    </citation>
    <scope>NUCLEOTIDE SEQUENCE [LARGE SCALE GENOMIC DNA]</scope>
</reference>
<sequence>MVCNRDGKYIRLTPDPDCNCIINLLSVILCVIEVECNKGGKYIRLKPDPDCNCIINLLHVILCVIEMDRDFFRNYHKGIGGAENSSTLRALYYPPLPEIGESFILMTFQVCLRTKSWQIVKNVSGIMNGNLCHVKLSDLADLDGGLEVCNRGGKYIGLTPDPDCNCIINLLSVILCVIEMECNKGGKYIRLKPGPDCNCIINLLSVYILCVIEVVCNRDGKYIGLKPGPDYNCIINLLSVILYGCNRDDGKYIRLTPGPDCNCIINLLSVILCVIEVVCNRGGKYIRLTPDPDCNCIINLLSVILDGKYIRWTPGPDCNCIINLLSVILYVCNRDGKYIRLTPGPDCNCIINLLSVYILGGKYIRLTPDPDCNCIINLLSVYILLKPDPDCNCIINLLSVILLVCNRDGKYIRLKPDPDCICMIVGNVLQRFTSDKLLATKHRVLVPEDEVLKQRARQSVAFFIHHDNEIIIQCLDGSDVYETISAVDYLEWKFNQLFKMNPGKLTGGGKA</sequence>
<evidence type="ECO:0000313" key="3">
    <source>
        <dbReference type="Proteomes" id="UP000030746"/>
    </source>
</evidence>
<evidence type="ECO:0000313" key="2">
    <source>
        <dbReference type="EMBL" id="ESO87046.1"/>
    </source>
</evidence>
<gene>
    <name evidence="2" type="ORF">LOTGIDRAFT_154531</name>
</gene>
<protein>
    <recommendedName>
        <fullName evidence="1">Isopenicillin N synthase-like Fe(2+) 2OG dioxygenase domain-containing protein</fullName>
    </recommendedName>
</protein>
<accession>V4A182</accession>
<dbReference type="Gene3D" id="2.60.120.330">
    <property type="entry name" value="B-lactam Antibiotic, Isopenicillin N Synthase, Chain"/>
    <property type="match status" value="1"/>
</dbReference>
<dbReference type="InterPro" id="IPR027443">
    <property type="entry name" value="IPNS-like_sf"/>
</dbReference>
<dbReference type="HOGENOM" id="CLU_533507_0_0_1"/>
<dbReference type="GeneID" id="20236313"/>
<dbReference type="AlphaFoldDB" id="V4A182"/>
<dbReference type="SUPFAM" id="SSF51197">
    <property type="entry name" value="Clavaminate synthase-like"/>
    <property type="match status" value="1"/>
</dbReference>
<dbReference type="OrthoDB" id="288590at2759"/>
<dbReference type="InterPro" id="IPR044861">
    <property type="entry name" value="IPNS-like_FE2OG_OXY"/>
</dbReference>
<dbReference type="Proteomes" id="UP000030746">
    <property type="component" value="Unassembled WGS sequence"/>
</dbReference>
<dbReference type="KEGG" id="lgi:LOTGIDRAFT_154531"/>
<name>V4A182_LOTGI</name>
<dbReference type="EMBL" id="KB202953">
    <property type="protein sequence ID" value="ESO87046.1"/>
    <property type="molecule type" value="Genomic_DNA"/>
</dbReference>